<organism evidence="3 4">
    <name type="scientific">Oryza rufipogon</name>
    <name type="common">Brownbeard rice</name>
    <name type="synonym">Asian wild rice</name>
    <dbReference type="NCBI Taxonomy" id="4529"/>
    <lineage>
        <taxon>Eukaryota</taxon>
        <taxon>Viridiplantae</taxon>
        <taxon>Streptophyta</taxon>
        <taxon>Embryophyta</taxon>
        <taxon>Tracheophyta</taxon>
        <taxon>Spermatophyta</taxon>
        <taxon>Magnoliopsida</taxon>
        <taxon>Liliopsida</taxon>
        <taxon>Poales</taxon>
        <taxon>Poaceae</taxon>
        <taxon>BOP clade</taxon>
        <taxon>Oryzoideae</taxon>
        <taxon>Oryzeae</taxon>
        <taxon>Oryzinae</taxon>
        <taxon>Oryza</taxon>
    </lineage>
</organism>
<reference evidence="4" key="1">
    <citation type="submission" date="2013-06" db="EMBL/GenBank/DDBJ databases">
        <authorList>
            <person name="Zhao Q."/>
        </authorList>
    </citation>
    <scope>NUCLEOTIDE SEQUENCE</scope>
    <source>
        <strain evidence="4">cv. W1943</strain>
    </source>
</reference>
<dbReference type="OMA" id="CKYSGIN"/>
<evidence type="ECO:0000256" key="1">
    <source>
        <dbReference type="ARBA" id="ARBA00022729"/>
    </source>
</evidence>
<name>A0A0E0PQB5_ORYRU</name>
<sequence length="176" mass="18723">MANSIAMALLFVKSFVVLSLAAVLLALDGGGGGGGASAMGLPPPPPTVNFSIGVQGMVWCKTCRYPGYLAAMDASPLAAVAYLRCRHGHRRVASIRGVAGSGGYFRIETSQLTSFTSQECRVYVPRSPSRACAVPGHGRRGLPLKFEEFVKRDNGLQGLYSVGNFVFSPKYPNKCY</sequence>
<dbReference type="eggNOG" id="ENOG502QPUY">
    <property type="taxonomic scope" value="Eukaryota"/>
</dbReference>
<protein>
    <recommendedName>
        <fullName evidence="5">Non-classical arabinogalactan protein 30</fullName>
    </recommendedName>
</protein>
<feature type="chain" id="PRO_5002370343" description="Non-classical arabinogalactan protein 30" evidence="2">
    <location>
        <begin position="22"/>
        <end position="176"/>
    </location>
</feature>
<dbReference type="GO" id="GO:0071944">
    <property type="term" value="C:cell periphery"/>
    <property type="evidence" value="ECO:0007669"/>
    <property type="project" value="TreeGrafter"/>
</dbReference>
<dbReference type="Pfam" id="PF01190">
    <property type="entry name" value="Pollen_Ole_e_1"/>
    <property type="match status" value="1"/>
</dbReference>
<dbReference type="EnsemblPlants" id="ORUFI05G25210.1">
    <property type="protein sequence ID" value="ORUFI05G25210.1"/>
    <property type="gene ID" value="ORUFI05G25210"/>
</dbReference>
<keyword evidence="4" id="KW-1185">Reference proteome</keyword>
<evidence type="ECO:0008006" key="5">
    <source>
        <dbReference type="Google" id="ProtNLM"/>
    </source>
</evidence>
<evidence type="ECO:0000256" key="2">
    <source>
        <dbReference type="SAM" id="SignalP"/>
    </source>
</evidence>
<dbReference type="Proteomes" id="UP000008022">
    <property type="component" value="Unassembled WGS sequence"/>
</dbReference>
<feature type="signal peptide" evidence="2">
    <location>
        <begin position="1"/>
        <end position="21"/>
    </location>
</feature>
<dbReference type="STRING" id="4529.A0A0E0PQB5"/>
<dbReference type="PANTHER" id="PTHR33470:SF22">
    <property type="entry name" value="POLLEN OLE E 1 ALLERGEN AND EXTENSIN FAMILY PROTEIN"/>
    <property type="match status" value="1"/>
</dbReference>
<dbReference type="AlphaFoldDB" id="A0A0E0PQB5"/>
<evidence type="ECO:0000313" key="3">
    <source>
        <dbReference type="EnsemblPlants" id="ORUFI05G25210.1"/>
    </source>
</evidence>
<proteinExistence type="predicted"/>
<dbReference type="HOGENOM" id="CLU_128430_0_1_1"/>
<keyword evidence="1 2" id="KW-0732">Signal</keyword>
<dbReference type="Gramene" id="ORUFI05G25210.1">
    <property type="protein sequence ID" value="ORUFI05G25210.1"/>
    <property type="gene ID" value="ORUFI05G25210"/>
</dbReference>
<dbReference type="PANTHER" id="PTHR33470">
    <property type="entry name" value="OS01G0164075 PROTEIN"/>
    <property type="match status" value="1"/>
</dbReference>
<accession>A0A0E0PQB5</accession>
<reference evidence="3" key="2">
    <citation type="submission" date="2015-06" db="UniProtKB">
        <authorList>
            <consortium name="EnsemblPlants"/>
        </authorList>
    </citation>
    <scope>IDENTIFICATION</scope>
</reference>
<evidence type="ECO:0000313" key="4">
    <source>
        <dbReference type="Proteomes" id="UP000008022"/>
    </source>
</evidence>